<dbReference type="AlphaFoldDB" id="X7EA29"/>
<dbReference type="RefSeq" id="WP_037266464.1">
    <property type="nucleotide sequence ID" value="NZ_JALZ01000045.1"/>
</dbReference>
<gene>
    <name evidence="1" type="ORF">OCH239_15360</name>
</gene>
<comment type="caution">
    <text evidence="1">The sequence shown here is derived from an EMBL/GenBank/DDBJ whole genome shotgun (WGS) entry which is preliminary data.</text>
</comment>
<evidence type="ECO:0000313" key="2">
    <source>
        <dbReference type="Proteomes" id="UP000022447"/>
    </source>
</evidence>
<sequence length="105" mass="12418">MSRPNLWCPHCNEKLFSVYLMSQQDPIRESWRHTCRECGPIKAEDARKKRFSLYDEGLCPVCGVDLQPMHVILDQQPRVAEYWYICKEHGTFKTGEFPLKEDARE</sequence>
<organism evidence="1 2">
    <name type="scientific">Roseivivax halodurans JCM 10272</name>
    <dbReference type="NCBI Taxonomy" id="1449350"/>
    <lineage>
        <taxon>Bacteria</taxon>
        <taxon>Pseudomonadati</taxon>
        <taxon>Pseudomonadota</taxon>
        <taxon>Alphaproteobacteria</taxon>
        <taxon>Rhodobacterales</taxon>
        <taxon>Roseobacteraceae</taxon>
        <taxon>Roseivivax</taxon>
    </lineage>
</organism>
<accession>X7EA29</accession>
<protein>
    <submittedName>
        <fullName evidence="1">Uncharacterized protein</fullName>
    </submittedName>
</protein>
<evidence type="ECO:0000313" key="1">
    <source>
        <dbReference type="EMBL" id="ETX12914.1"/>
    </source>
</evidence>
<reference evidence="1 2" key="1">
    <citation type="submission" date="2014-01" db="EMBL/GenBank/DDBJ databases">
        <title>Roseivivax halodurans JCM 10272 Genome Sequencing.</title>
        <authorList>
            <person name="Lai Q."/>
            <person name="Li G."/>
            <person name="Shao Z."/>
        </authorList>
    </citation>
    <scope>NUCLEOTIDE SEQUENCE [LARGE SCALE GENOMIC DNA]</scope>
    <source>
        <strain evidence="1 2">JCM 10272</strain>
    </source>
</reference>
<name>X7EA29_9RHOB</name>
<dbReference type="Proteomes" id="UP000022447">
    <property type="component" value="Unassembled WGS sequence"/>
</dbReference>
<keyword evidence="2" id="KW-1185">Reference proteome</keyword>
<dbReference type="EMBL" id="JALZ01000045">
    <property type="protein sequence ID" value="ETX12914.1"/>
    <property type="molecule type" value="Genomic_DNA"/>
</dbReference>
<proteinExistence type="predicted"/>